<gene>
    <name evidence="5" type="ORF">JL107_02095</name>
</gene>
<evidence type="ECO:0000259" key="4">
    <source>
        <dbReference type="PROSITE" id="PS50995"/>
    </source>
</evidence>
<comment type="caution">
    <text evidence="5">The sequence shown here is derived from an EMBL/GenBank/DDBJ whole genome shotgun (WGS) entry which is preliminary data.</text>
</comment>
<accession>A0A939BZ05</accession>
<dbReference type="AlphaFoldDB" id="A0A939BZ05"/>
<dbReference type="Proteomes" id="UP000663801">
    <property type="component" value="Unassembled WGS sequence"/>
</dbReference>
<evidence type="ECO:0000313" key="6">
    <source>
        <dbReference type="Proteomes" id="UP000663801"/>
    </source>
</evidence>
<dbReference type="GO" id="GO:0003700">
    <property type="term" value="F:DNA-binding transcription factor activity"/>
    <property type="evidence" value="ECO:0007669"/>
    <property type="project" value="InterPro"/>
</dbReference>
<reference evidence="5" key="1">
    <citation type="submission" date="2021-01" db="EMBL/GenBank/DDBJ databases">
        <title>KCTC 19127 draft genome.</title>
        <authorList>
            <person name="An D."/>
        </authorList>
    </citation>
    <scope>NUCLEOTIDE SEQUENCE</scope>
    <source>
        <strain evidence="5">KCTC 19127</strain>
    </source>
</reference>
<dbReference type="InterPro" id="IPR036388">
    <property type="entry name" value="WH-like_DNA-bd_sf"/>
</dbReference>
<dbReference type="GO" id="GO:0003677">
    <property type="term" value="F:DNA binding"/>
    <property type="evidence" value="ECO:0007669"/>
    <property type="project" value="UniProtKB-KW"/>
</dbReference>
<dbReference type="PANTHER" id="PTHR33164">
    <property type="entry name" value="TRANSCRIPTIONAL REGULATOR, MARR FAMILY"/>
    <property type="match status" value="1"/>
</dbReference>
<evidence type="ECO:0000256" key="2">
    <source>
        <dbReference type="ARBA" id="ARBA00023125"/>
    </source>
</evidence>
<keyword evidence="2" id="KW-0238">DNA-binding</keyword>
<dbReference type="InterPro" id="IPR039422">
    <property type="entry name" value="MarR/SlyA-like"/>
</dbReference>
<dbReference type="PROSITE" id="PS01117">
    <property type="entry name" value="HTH_MARR_1"/>
    <property type="match status" value="1"/>
</dbReference>
<organism evidence="5 6">
    <name type="scientific">Nakamurella flavida</name>
    <dbReference type="NCBI Taxonomy" id="363630"/>
    <lineage>
        <taxon>Bacteria</taxon>
        <taxon>Bacillati</taxon>
        <taxon>Actinomycetota</taxon>
        <taxon>Actinomycetes</taxon>
        <taxon>Nakamurellales</taxon>
        <taxon>Nakamurellaceae</taxon>
        <taxon>Nakamurella</taxon>
    </lineage>
</organism>
<dbReference type="SUPFAM" id="SSF46785">
    <property type="entry name" value="Winged helix' DNA-binding domain"/>
    <property type="match status" value="1"/>
</dbReference>
<keyword evidence="1" id="KW-0805">Transcription regulation</keyword>
<dbReference type="InterPro" id="IPR036390">
    <property type="entry name" value="WH_DNA-bd_sf"/>
</dbReference>
<evidence type="ECO:0000313" key="5">
    <source>
        <dbReference type="EMBL" id="MBM9475228.1"/>
    </source>
</evidence>
<dbReference type="Pfam" id="PF01047">
    <property type="entry name" value="MarR"/>
    <property type="match status" value="1"/>
</dbReference>
<keyword evidence="3" id="KW-0804">Transcription</keyword>
<name>A0A939BZ05_9ACTN</name>
<feature type="domain" description="HTH marR-type" evidence="4">
    <location>
        <begin position="1"/>
        <end position="130"/>
    </location>
</feature>
<protein>
    <submittedName>
        <fullName evidence="5">Winged helix-turn-helix transcriptional regulator</fullName>
    </submittedName>
</protein>
<evidence type="ECO:0000256" key="3">
    <source>
        <dbReference type="ARBA" id="ARBA00023163"/>
    </source>
</evidence>
<sequence length="130" mass="14126">MPDAFWSVARRLRETFRETTAPWEITPAQARALVVLLRRGSIRLSDLSADLRIAPRSATEVVDALADRGLVARGPDPTDRRAVLVTVTPAGHAAGAAIGEARAAEADRFFAALPEADRLELHRLLRALLP</sequence>
<dbReference type="Gene3D" id="1.10.10.10">
    <property type="entry name" value="Winged helix-like DNA-binding domain superfamily/Winged helix DNA-binding domain"/>
    <property type="match status" value="1"/>
</dbReference>
<dbReference type="EMBL" id="JAERWL010000002">
    <property type="protein sequence ID" value="MBM9475228.1"/>
    <property type="molecule type" value="Genomic_DNA"/>
</dbReference>
<keyword evidence="6" id="KW-1185">Reference proteome</keyword>
<evidence type="ECO:0000256" key="1">
    <source>
        <dbReference type="ARBA" id="ARBA00023015"/>
    </source>
</evidence>
<dbReference type="InterPro" id="IPR000835">
    <property type="entry name" value="HTH_MarR-typ"/>
</dbReference>
<dbReference type="GO" id="GO:0006950">
    <property type="term" value="P:response to stress"/>
    <property type="evidence" value="ECO:0007669"/>
    <property type="project" value="TreeGrafter"/>
</dbReference>
<dbReference type="InterPro" id="IPR023187">
    <property type="entry name" value="Tscrpt_reg_MarR-type_CS"/>
</dbReference>
<dbReference type="PROSITE" id="PS50995">
    <property type="entry name" value="HTH_MARR_2"/>
    <property type="match status" value="1"/>
</dbReference>
<dbReference type="SMART" id="SM00347">
    <property type="entry name" value="HTH_MARR"/>
    <property type="match status" value="1"/>
</dbReference>
<proteinExistence type="predicted"/>
<dbReference type="PANTHER" id="PTHR33164:SF57">
    <property type="entry name" value="MARR-FAMILY TRANSCRIPTIONAL REGULATOR"/>
    <property type="match status" value="1"/>
</dbReference>